<evidence type="ECO:0000313" key="2">
    <source>
        <dbReference type="Proteomes" id="UP000824540"/>
    </source>
</evidence>
<dbReference type="AlphaFoldDB" id="A0A8T2PKV0"/>
<gene>
    <name evidence="1" type="ORF">JZ751_026696</name>
</gene>
<sequence>MRAVKSAPHDTSFRGMHYFIWEQYESPQCCMVGLISVYLLNPPLFKYFIRNSKYSFLLWCLGYT</sequence>
<evidence type="ECO:0000313" key="1">
    <source>
        <dbReference type="EMBL" id="KAG9350342.1"/>
    </source>
</evidence>
<comment type="caution">
    <text evidence="1">The sequence shown here is derived from an EMBL/GenBank/DDBJ whole genome shotgun (WGS) entry which is preliminary data.</text>
</comment>
<accession>A0A8T2PKV0</accession>
<dbReference type="Proteomes" id="UP000824540">
    <property type="component" value="Unassembled WGS sequence"/>
</dbReference>
<protein>
    <submittedName>
        <fullName evidence="1">Uncharacterized protein</fullName>
    </submittedName>
</protein>
<organism evidence="1 2">
    <name type="scientific">Albula glossodonta</name>
    <name type="common">roundjaw bonefish</name>
    <dbReference type="NCBI Taxonomy" id="121402"/>
    <lineage>
        <taxon>Eukaryota</taxon>
        <taxon>Metazoa</taxon>
        <taxon>Chordata</taxon>
        <taxon>Craniata</taxon>
        <taxon>Vertebrata</taxon>
        <taxon>Euteleostomi</taxon>
        <taxon>Actinopterygii</taxon>
        <taxon>Neopterygii</taxon>
        <taxon>Teleostei</taxon>
        <taxon>Albuliformes</taxon>
        <taxon>Albulidae</taxon>
        <taxon>Albula</taxon>
    </lineage>
</organism>
<name>A0A8T2PKV0_9TELE</name>
<keyword evidence="2" id="KW-1185">Reference proteome</keyword>
<reference evidence="1" key="1">
    <citation type="thesis" date="2021" institute="BYU ScholarsArchive" country="Provo, UT, USA">
        <title>Applications of and Algorithms for Genome Assembly and Genomic Analyses with an Emphasis on Marine Teleosts.</title>
        <authorList>
            <person name="Pickett B.D."/>
        </authorList>
    </citation>
    <scope>NUCLEOTIDE SEQUENCE</scope>
    <source>
        <strain evidence="1">HI-2016</strain>
    </source>
</reference>
<dbReference type="EMBL" id="JAFBMS010000008">
    <property type="protein sequence ID" value="KAG9350342.1"/>
    <property type="molecule type" value="Genomic_DNA"/>
</dbReference>
<proteinExistence type="predicted"/>